<proteinExistence type="predicted"/>
<reference evidence="1" key="1">
    <citation type="submission" date="2023-03" db="EMBL/GenBank/DDBJ databases">
        <title>Massive genome expansion in bonnet fungi (Mycena s.s.) driven by repeated elements and novel gene families across ecological guilds.</title>
        <authorList>
            <consortium name="Lawrence Berkeley National Laboratory"/>
            <person name="Harder C.B."/>
            <person name="Miyauchi S."/>
            <person name="Viragh M."/>
            <person name="Kuo A."/>
            <person name="Thoen E."/>
            <person name="Andreopoulos B."/>
            <person name="Lu D."/>
            <person name="Skrede I."/>
            <person name="Drula E."/>
            <person name="Henrissat B."/>
            <person name="Morin E."/>
            <person name="Kohler A."/>
            <person name="Barry K."/>
            <person name="LaButti K."/>
            <person name="Morin E."/>
            <person name="Salamov A."/>
            <person name="Lipzen A."/>
            <person name="Mereny Z."/>
            <person name="Hegedus B."/>
            <person name="Baldrian P."/>
            <person name="Stursova M."/>
            <person name="Weitz H."/>
            <person name="Taylor A."/>
            <person name="Grigoriev I.V."/>
            <person name="Nagy L.G."/>
            <person name="Martin F."/>
            <person name="Kauserud H."/>
        </authorList>
    </citation>
    <scope>NUCLEOTIDE SEQUENCE</scope>
    <source>
        <strain evidence="1">CBHHK200</strain>
    </source>
</reference>
<dbReference type="AlphaFoldDB" id="A0AAD6S6G6"/>
<accession>A0AAD6S6G6</accession>
<dbReference type="Proteomes" id="UP001218188">
    <property type="component" value="Unassembled WGS sequence"/>
</dbReference>
<keyword evidence="2" id="KW-1185">Reference proteome</keyword>
<organism evidence="1 2">
    <name type="scientific">Mycena alexandri</name>
    <dbReference type="NCBI Taxonomy" id="1745969"/>
    <lineage>
        <taxon>Eukaryota</taxon>
        <taxon>Fungi</taxon>
        <taxon>Dikarya</taxon>
        <taxon>Basidiomycota</taxon>
        <taxon>Agaricomycotina</taxon>
        <taxon>Agaricomycetes</taxon>
        <taxon>Agaricomycetidae</taxon>
        <taxon>Agaricales</taxon>
        <taxon>Marasmiineae</taxon>
        <taxon>Mycenaceae</taxon>
        <taxon>Mycena</taxon>
    </lineage>
</organism>
<sequence length="204" mass="22467">MRVNAGGADGSRNRINERRYVAASPEGSREYDGGAVFGGAGLGLSSLSLAVLSVRIELRFYRVAQGNSQVKRIITESQSLLKARGIYGTAVTVELGMVMATGTSAQPEKQKRRDAACRASDERFNTAHDEWTVLFATEGKSNFLQQWDADRVQHFRPRCVETAQQRKVDNLSGPWPLMIIIETDDKVLARFSISRCMSHGASSL</sequence>
<gene>
    <name evidence="1" type="ORF">C8F04DRAFT_1311882</name>
</gene>
<name>A0AAD6S6G6_9AGAR</name>
<evidence type="ECO:0000313" key="2">
    <source>
        <dbReference type="Proteomes" id="UP001218188"/>
    </source>
</evidence>
<protein>
    <submittedName>
        <fullName evidence="1">Uncharacterized protein</fullName>
    </submittedName>
</protein>
<comment type="caution">
    <text evidence="1">The sequence shown here is derived from an EMBL/GenBank/DDBJ whole genome shotgun (WGS) entry which is preliminary data.</text>
</comment>
<dbReference type="EMBL" id="JARJCM010000217">
    <property type="protein sequence ID" value="KAJ7022084.1"/>
    <property type="molecule type" value="Genomic_DNA"/>
</dbReference>
<evidence type="ECO:0000313" key="1">
    <source>
        <dbReference type="EMBL" id="KAJ7022084.1"/>
    </source>
</evidence>